<accession>A0A7Y0BKT7</accession>
<dbReference type="PROSITE" id="PS51257">
    <property type="entry name" value="PROKAR_LIPOPROTEIN"/>
    <property type="match status" value="1"/>
</dbReference>
<keyword evidence="1" id="KW-0732">Signal</keyword>
<reference evidence="2 3" key="1">
    <citation type="submission" date="2020-04" db="EMBL/GenBank/DDBJ databases">
        <title>Novosphingobium sp. TW-4 isolated from soil.</title>
        <authorList>
            <person name="Dahal R.H."/>
            <person name="Chaudhary D.K."/>
        </authorList>
    </citation>
    <scope>NUCLEOTIDE SEQUENCE [LARGE SCALE GENOMIC DNA]</scope>
    <source>
        <strain evidence="2 3">TW-4</strain>
    </source>
</reference>
<keyword evidence="3" id="KW-1185">Reference proteome</keyword>
<name>A0A7Y0BKT7_9SPHN</name>
<dbReference type="Proteomes" id="UP000583556">
    <property type="component" value="Unassembled WGS sequence"/>
</dbReference>
<dbReference type="EMBL" id="JABBGM010000001">
    <property type="protein sequence ID" value="NML92307.1"/>
    <property type="molecule type" value="Genomic_DNA"/>
</dbReference>
<dbReference type="AlphaFoldDB" id="A0A7Y0BKT7"/>
<comment type="caution">
    <text evidence="2">The sequence shown here is derived from an EMBL/GenBank/DDBJ whole genome shotgun (WGS) entry which is preliminary data.</text>
</comment>
<dbReference type="Gene3D" id="2.60.120.1140">
    <property type="entry name" value="Protein of unknown function DUF192"/>
    <property type="match status" value="1"/>
</dbReference>
<sequence>MKISTRFVSLALVAGIAGALAACSPADARQGAAKAVAAAPASAPDGATQKVSAAGLKVIPLTAVTAAGRHAFTVEVAETLPQQERGLMFRKVMGADEGMIFPYDPPQRVAFWMKNTILPLDIIFIGPDHRVINIAADAVPYDLTPLPADAPAAAVLELNAGRAKELGIGPGTLVEW</sequence>
<proteinExistence type="predicted"/>
<feature type="signal peptide" evidence="1">
    <location>
        <begin position="1"/>
        <end position="21"/>
    </location>
</feature>
<dbReference type="Pfam" id="PF02643">
    <property type="entry name" value="DUF192"/>
    <property type="match status" value="1"/>
</dbReference>
<evidence type="ECO:0000256" key="1">
    <source>
        <dbReference type="SAM" id="SignalP"/>
    </source>
</evidence>
<feature type="chain" id="PRO_5031162895" evidence="1">
    <location>
        <begin position="22"/>
        <end position="176"/>
    </location>
</feature>
<evidence type="ECO:0000313" key="2">
    <source>
        <dbReference type="EMBL" id="NML92307.1"/>
    </source>
</evidence>
<dbReference type="InterPro" id="IPR038695">
    <property type="entry name" value="Saro_0823-like_sf"/>
</dbReference>
<dbReference type="PANTHER" id="PTHR37953">
    <property type="entry name" value="UPF0127 PROTEIN MJ1496"/>
    <property type="match status" value="1"/>
</dbReference>
<organism evidence="2 3">
    <name type="scientific">Novosphingobium olei</name>
    <dbReference type="NCBI Taxonomy" id="2728851"/>
    <lineage>
        <taxon>Bacteria</taxon>
        <taxon>Pseudomonadati</taxon>
        <taxon>Pseudomonadota</taxon>
        <taxon>Alphaproteobacteria</taxon>
        <taxon>Sphingomonadales</taxon>
        <taxon>Sphingomonadaceae</taxon>
        <taxon>Novosphingobium</taxon>
    </lineage>
</organism>
<dbReference type="PANTHER" id="PTHR37953:SF1">
    <property type="entry name" value="UPF0127 PROTEIN MJ1496"/>
    <property type="match status" value="1"/>
</dbReference>
<protein>
    <submittedName>
        <fullName evidence="2">DUF192 domain-containing protein</fullName>
    </submittedName>
</protein>
<gene>
    <name evidence="2" type="ORF">HHL27_01300</name>
</gene>
<dbReference type="InterPro" id="IPR003795">
    <property type="entry name" value="DUF192"/>
</dbReference>
<dbReference type="RefSeq" id="WP_169491567.1">
    <property type="nucleotide sequence ID" value="NZ_AP029021.1"/>
</dbReference>
<evidence type="ECO:0000313" key="3">
    <source>
        <dbReference type="Proteomes" id="UP000583556"/>
    </source>
</evidence>